<evidence type="ECO:0000313" key="3">
    <source>
        <dbReference type="Proteomes" id="UP001244011"/>
    </source>
</evidence>
<dbReference type="InterPro" id="IPR050471">
    <property type="entry name" value="AB_hydrolase"/>
</dbReference>
<dbReference type="RefSeq" id="XP_060281409.1">
    <property type="nucleotide sequence ID" value="XM_060430616.1"/>
</dbReference>
<dbReference type="GO" id="GO:0016787">
    <property type="term" value="F:hydrolase activity"/>
    <property type="evidence" value="ECO:0007669"/>
    <property type="project" value="UniProtKB-KW"/>
</dbReference>
<sequence>MEDTTKSLTLPDGRELVYDIYGAMASNTPTVFYFHGFPASHHEAALFSAPTARHGLRIIAPSRPGSSSSTFQPDRRFFDGPADVLALADHLGVSRFAVLGVSAGLCMPSRVVAVGIVAGIVPAALGTADMLLQSHILLWVAPWATSLVAWDMDWQFGEVAQDTGHPERLEQALEDMMRSRPGADRDAWESNRELRPAIVNSLREALRQGSYPAAWDARMLGSMWGFGLDELEIEPGQMVVWHGDQDVNVPLAMVKKGLALMPKAELRVVQGRVMAACVQINLTRSWPR</sequence>
<dbReference type="InterPro" id="IPR029058">
    <property type="entry name" value="AB_hydrolase_fold"/>
</dbReference>
<comment type="caution">
    <text evidence="2">The sequence shown here is derived from an EMBL/GenBank/DDBJ whole genome shotgun (WGS) entry which is preliminary data.</text>
</comment>
<evidence type="ECO:0000259" key="1">
    <source>
        <dbReference type="Pfam" id="PF00561"/>
    </source>
</evidence>
<keyword evidence="2" id="KW-0378">Hydrolase</keyword>
<dbReference type="Proteomes" id="UP001244011">
    <property type="component" value="Unassembled WGS sequence"/>
</dbReference>
<gene>
    <name evidence="2" type="ORF">QBC33DRAFT_571761</name>
</gene>
<dbReference type="GeneID" id="85313803"/>
<keyword evidence="3" id="KW-1185">Reference proteome</keyword>
<reference evidence="2" key="1">
    <citation type="submission" date="2023-06" db="EMBL/GenBank/DDBJ databases">
        <title>Genome-scale phylogeny and comparative genomics of the fungal order Sordariales.</title>
        <authorList>
            <consortium name="Lawrence Berkeley National Laboratory"/>
            <person name="Hensen N."/>
            <person name="Bonometti L."/>
            <person name="Westerberg I."/>
            <person name="Brannstrom I.O."/>
            <person name="Guillou S."/>
            <person name="Cros-Aarteil S."/>
            <person name="Calhoun S."/>
            <person name="Haridas S."/>
            <person name="Kuo A."/>
            <person name="Mondo S."/>
            <person name="Pangilinan J."/>
            <person name="Riley R."/>
            <person name="Labutti K."/>
            <person name="Andreopoulos B."/>
            <person name="Lipzen A."/>
            <person name="Chen C."/>
            <person name="Yanf M."/>
            <person name="Daum C."/>
            <person name="Ng V."/>
            <person name="Clum A."/>
            <person name="Steindorff A."/>
            <person name="Ohm R."/>
            <person name="Martin F."/>
            <person name="Silar P."/>
            <person name="Natvig D."/>
            <person name="Lalanne C."/>
            <person name="Gautier V."/>
            <person name="Ament-Velasquez S.L."/>
            <person name="Kruys A."/>
            <person name="Hutchinson M.I."/>
            <person name="Powell A.J."/>
            <person name="Barry K."/>
            <person name="Miller A.N."/>
            <person name="Grigoriev I.V."/>
            <person name="Debuchy R."/>
            <person name="Gladieux P."/>
            <person name="Thoren M.H."/>
            <person name="Johannesson H."/>
        </authorList>
    </citation>
    <scope>NUCLEOTIDE SEQUENCE</scope>
    <source>
        <strain evidence="2">8032-3</strain>
    </source>
</reference>
<evidence type="ECO:0000313" key="2">
    <source>
        <dbReference type="EMBL" id="KAK1765196.1"/>
    </source>
</evidence>
<dbReference type="PANTHER" id="PTHR43433">
    <property type="entry name" value="HYDROLASE, ALPHA/BETA FOLD FAMILY PROTEIN"/>
    <property type="match status" value="1"/>
</dbReference>
<name>A0AAJ0BVU0_9PEZI</name>
<organism evidence="2 3">
    <name type="scientific">Phialemonium atrogriseum</name>
    <dbReference type="NCBI Taxonomy" id="1093897"/>
    <lineage>
        <taxon>Eukaryota</taxon>
        <taxon>Fungi</taxon>
        <taxon>Dikarya</taxon>
        <taxon>Ascomycota</taxon>
        <taxon>Pezizomycotina</taxon>
        <taxon>Sordariomycetes</taxon>
        <taxon>Sordariomycetidae</taxon>
        <taxon>Cephalothecales</taxon>
        <taxon>Cephalothecaceae</taxon>
        <taxon>Phialemonium</taxon>
    </lineage>
</organism>
<dbReference type="Pfam" id="PF00561">
    <property type="entry name" value="Abhydrolase_1"/>
    <property type="match status" value="1"/>
</dbReference>
<proteinExistence type="predicted"/>
<dbReference type="PANTHER" id="PTHR43433:SF10">
    <property type="entry name" value="AB HYDROLASE-1 DOMAIN-CONTAINING PROTEIN"/>
    <property type="match status" value="1"/>
</dbReference>
<dbReference type="Gene3D" id="3.40.50.1820">
    <property type="entry name" value="alpha/beta hydrolase"/>
    <property type="match status" value="1"/>
</dbReference>
<accession>A0AAJ0BVU0</accession>
<feature type="domain" description="AB hydrolase-1" evidence="1">
    <location>
        <begin position="29"/>
        <end position="104"/>
    </location>
</feature>
<dbReference type="InterPro" id="IPR000073">
    <property type="entry name" value="AB_hydrolase_1"/>
</dbReference>
<dbReference type="EMBL" id="MU839016">
    <property type="protein sequence ID" value="KAK1765196.1"/>
    <property type="molecule type" value="Genomic_DNA"/>
</dbReference>
<dbReference type="SUPFAM" id="SSF53474">
    <property type="entry name" value="alpha/beta-Hydrolases"/>
    <property type="match status" value="1"/>
</dbReference>
<dbReference type="AlphaFoldDB" id="A0AAJ0BVU0"/>
<protein>
    <submittedName>
        <fullName evidence="2">Alpha/Beta hydrolase protein</fullName>
    </submittedName>
</protein>